<reference evidence="1 2" key="1">
    <citation type="submission" date="2022-12" db="EMBL/GenBank/DDBJ databases">
        <title>Chromosome-level genome of Tegillarca granosa.</title>
        <authorList>
            <person name="Kim J."/>
        </authorList>
    </citation>
    <scope>NUCLEOTIDE SEQUENCE [LARGE SCALE GENOMIC DNA]</scope>
    <source>
        <strain evidence="1">Teg-2019</strain>
        <tissue evidence="1">Adductor muscle</tissue>
    </source>
</reference>
<evidence type="ECO:0000313" key="2">
    <source>
        <dbReference type="Proteomes" id="UP001217089"/>
    </source>
</evidence>
<proteinExistence type="predicted"/>
<comment type="caution">
    <text evidence="1">The sequence shown here is derived from an EMBL/GenBank/DDBJ whole genome shotgun (WGS) entry which is preliminary data.</text>
</comment>
<accession>A0ABQ9EZ72</accession>
<dbReference type="EMBL" id="JARBDR010000657">
    <property type="protein sequence ID" value="KAJ8308685.1"/>
    <property type="molecule type" value="Genomic_DNA"/>
</dbReference>
<dbReference type="SUPFAM" id="SSF49599">
    <property type="entry name" value="TRAF domain-like"/>
    <property type="match status" value="1"/>
</dbReference>
<keyword evidence="2" id="KW-1185">Reference proteome</keyword>
<dbReference type="Gene3D" id="2.60.210.10">
    <property type="entry name" value="Apoptosis, Tumor Necrosis Factor Receptor Associated Protein 2, Chain A"/>
    <property type="match status" value="1"/>
</dbReference>
<evidence type="ECO:0000313" key="1">
    <source>
        <dbReference type="EMBL" id="KAJ8308685.1"/>
    </source>
</evidence>
<organism evidence="1 2">
    <name type="scientific">Tegillarca granosa</name>
    <name type="common">Malaysian cockle</name>
    <name type="synonym">Anadara granosa</name>
    <dbReference type="NCBI Taxonomy" id="220873"/>
    <lineage>
        <taxon>Eukaryota</taxon>
        <taxon>Metazoa</taxon>
        <taxon>Spiralia</taxon>
        <taxon>Lophotrochozoa</taxon>
        <taxon>Mollusca</taxon>
        <taxon>Bivalvia</taxon>
        <taxon>Autobranchia</taxon>
        <taxon>Pteriomorphia</taxon>
        <taxon>Arcoida</taxon>
        <taxon>Arcoidea</taxon>
        <taxon>Arcidae</taxon>
        <taxon>Tegillarca</taxon>
    </lineage>
</organism>
<name>A0ABQ9EZ72_TEGGR</name>
<dbReference type="Proteomes" id="UP001217089">
    <property type="component" value="Unassembled WGS sequence"/>
</dbReference>
<sequence length="71" mass="8365">MNVATGCPLFVSHAVLETRKFIRDDTLFIKVQVDTRIDRIRSTFCICDIPDTTIYHFIYKSKILARTYKHK</sequence>
<protein>
    <submittedName>
        <fullName evidence="1">Uncharacterized protein</fullName>
    </submittedName>
</protein>
<gene>
    <name evidence="1" type="ORF">KUTeg_013559</name>
</gene>
<dbReference type="InterPro" id="IPR008974">
    <property type="entry name" value="TRAF-like"/>
</dbReference>